<gene>
    <name evidence="1" type="ORF">M413DRAFT_442771</name>
</gene>
<reference evidence="2" key="2">
    <citation type="submission" date="2015-01" db="EMBL/GenBank/DDBJ databases">
        <title>Evolutionary Origins and Diversification of the Mycorrhizal Mutualists.</title>
        <authorList>
            <consortium name="DOE Joint Genome Institute"/>
            <consortium name="Mycorrhizal Genomics Consortium"/>
            <person name="Kohler A."/>
            <person name="Kuo A."/>
            <person name="Nagy L.G."/>
            <person name="Floudas D."/>
            <person name="Copeland A."/>
            <person name="Barry K.W."/>
            <person name="Cichocki N."/>
            <person name="Veneault-Fourrey C."/>
            <person name="LaButti K."/>
            <person name="Lindquist E.A."/>
            <person name="Lipzen A."/>
            <person name="Lundell T."/>
            <person name="Morin E."/>
            <person name="Murat C."/>
            <person name="Riley R."/>
            <person name="Ohm R."/>
            <person name="Sun H."/>
            <person name="Tunlid A."/>
            <person name="Henrissat B."/>
            <person name="Grigoriev I.V."/>
            <person name="Hibbett D.S."/>
            <person name="Martin F."/>
        </authorList>
    </citation>
    <scope>NUCLEOTIDE SEQUENCE [LARGE SCALE GENOMIC DNA]</scope>
    <source>
        <strain evidence="2">h7</strain>
    </source>
</reference>
<dbReference type="AlphaFoldDB" id="A0A0C2YUW6"/>
<dbReference type="Proteomes" id="UP000053424">
    <property type="component" value="Unassembled WGS sequence"/>
</dbReference>
<keyword evidence="2" id="KW-1185">Reference proteome</keyword>
<dbReference type="HOGENOM" id="CLU_2812669_0_0_1"/>
<reference evidence="1 2" key="1">
    <citation type="submission" date="2014-04" db="EMBL/GenBank/DDBJ databases">
        <authorList>
            <consortium name="DOE Joint Genome Institute"/>
            <person name="Kuo A."/>
            <person name="Gay G."/>
            <person name="Dore J."/>
            <person name="Kohler A."/>
            <person name="Nagy L.G."/>
            <person name="Floudas D."/>
            <person name="Copeland A."/>
            <person name="Barry K.W."/>
            <person name="Cichocki N."/>
            <person name="Veneault-Fourrey C."/>
            <person name="LaButti K."/>
            <person name="Lindquist E.A."/>
            <person name="Lipzen A."/>
            <person name="Lundell T."/>
            <person name="Morin E."/>
            <person name="Murat C."/>
            <person name="Sun H."/>
            <person name="Tunlid A."/>
            <person name="Henrissat B."/>
            <person name="Grigoriev I.V."/>
            <person name="Hibbett D.S."/>
            <person name="Martin F."/>
            <person name="Nordberg H.P."/>
            <person name="Cantor M.N."/>
            <person name="Hua S.X."/>
        </authorList>
    </citation>
    <scope>NUCLEOTIDE SEQUENCE [LARGE SCALE GENOMIC DNA]</scope>
    <source>
        <strain evidence="2">h7</strain>
    </source>
</reference>
<name>A0A0C2YUW6_HEBCY</name>
<organism evidence="1 2">
    <name type="scientific">Hebeloma cylindrosporum</name>
    <dbReference type="NCBI Taxonomy" id="76867"/>
    <lineage>
        <taxon>Eukaryota</taxon>
        <taxon>Fungi</taxon>
        <taxon>Dikarya</taxon>
        <taxon>Basidiomycota</taxon>
        <taxon>Agaricomycotina</taxon>
        <taxon>Agaricomycetes</taxon>
        <taxon>Agaricomycetidae</taxon>
        <taxon>Agaricales</taxon>
        <taxon>Agaricineae</taxon>
        <taxon>Hymenogastraceae</taxon>
        <taxon>Hebeloma</taxon>
    </lineage>
</organism>
<sequence length="67" mass="7542">MARASLGADRVLKAVLFKTPACTCESHRRNTIFATLKGEGYPRVPQRGLLCVLQRCCHFEYLFLAVN</sequence>
<evidence type="ECO:0000313" key="1">
    <source>
        <dbReference type="EMBL" id="KIM44802.1"/>
    </source>
</evidence>
<evidence type="ECO:0000313" key="2">
    <source>
        <dbReference type="Proteomes" id="UP000053424"/>
    </source>
</evidence>
<proteinExistence type="predicted"/>
<protein>
    <submittedName>
        <fullName evidence="1">Uncharacterized protein</fullName>
    </submittedName>
</protein>
<accession>A0A0C2YUW6</accession>
<dbReference type="EMBL" id="KN831773">
    <property type="protein sequence ID" value="KIM44802.1"/>
    <property type="molecule type" value="Genomic_DNA"/>
</dbReference>